<feature type="binding site" description="via carbamate group" evidence="1">
    <location>
        <position position="162"/>
    </location>
    <ligand>
        <name>Zn(2+)</name>
        <dbReference type="ChEBI" id="CHEBI:29105"/>
        <label>2</label>
    </ligand>
</feature>
<dbReference type="InterPro" id="IPR032466">
    <property type="entry name" value="Metal_Hydrolase"/>
</dbReference>
<dbReference type="AlphaFoldDB" id="A0A916Z1Y6"/>
<feature type="binding site" evidence="1">
    <location>
        <position position="195"/>
    </location>
    <ligand>
        <name>Zn(2+)</name>
        <dbReference type="ChEBI" id="CHEBI:29105"/>
        <label>2</label>
    </ligand>
</feature>
<reference evidence="4" key="1">
    <citation type="journal article" date="2014" name="Int. J. Syst. Evol. Microbiol.">
        <title>Complete genome sequence of Corynebacterium casei LMG S-19264T (=DSM 44701T), isolated from a smear-ripened cheese.</title>
        <authorList>
            <consortium name="US DOE Joint Genome Institute (JGI-PGF)"/>
            <person name="Walter F."/>
            <person name="Albersmeier A."/>
            <person name="Kalinowski J."/>
            <person name="Ruckert C."/>
        </authorList>
    </citation>
    <scope>NUCLEOTIDE SEQUENCE</scope>
    <source>
        <strain evidence="4">CGMCC 1.15178</strain>
    </source>
</reference>
<dbReference type="EMBL" id="BMHP01000002">
    <property type="protein sequence ID" value="GGD72201.1"/>
    <property type="molecule type" value="Genomic_DNA"/>
</dbReference>
<feature type="modified residue" description="N6-carboxylysine" evidence="2">
    <location>
        <position position="162"/>
    </location>
</feature>
<gene>
    <name evidence="4" type="ORF">GCM10010911_32650</name>
</gene>
<evidence type="ECO:0000313" key="5">
    <source>
        <dbReference type="Proteomes" id="UP000612456"/>
    </source>
</evidence>
<dbReference type="RefSeq" id="WP_188992981.1">
    <property type="nucleotide sequence ID" value="NZ_BMHP01000002.1"/>
</dbReference>
<dbReference type="PANTHER" id="PTHR42717:SF1">
    <property type="entry name" value="IMIDAZOLONEPROPIONASE AND RELATED AMIDOHYDROLASES"/>
    <property type="match status" value="1"/>
</dbReference>
<feature type="binding site" description="via carbamate group" evidence="1">
    <location>
        <position position="162"/>
    </location>
    <ligand>
        <name>Zn(2+)</name>
        <dbReference type="ChEBI" id="CHEBI:29105"/>
        <label>1</label>
    </ligand>
</feature>
<keyword evidence="1" id="KW-0479">Metal-binding</keyword>
<feature type="binding site" evidence="1">
    <location>
        <position position="218"/>
    </location>
    <ligand>
        <name>Zn(2+)</name>
        <dbReference type="ChEBI" id="CHEBI:29105"/>
        <label>2</label>
    </ligand>
</feature>
<evidence type="ECO:0000256" key="2">
    <source>
        <dbReference type="PIRSR" id="PIRSR039004-2"/>
    </source>
</evidence>
<dbReference type="Proteomes" id="UP000612456">
    <property type="component" value="Unassembled WGS sequence"/>
</dbReference>
<dbReference type="InterPro" id="IPR011059">
    <property type="entry name" value="Metal-dep_hydrolase_composite"/>
</dbReference>
<dbReference type="SUPFAM" id="SSF51556">
    <property type="entry name" value="Metallo-dependent hydrolases"/>
    <property type="match status" value="1"/>
</dbReference>
<protein>
    <submittedName>
        <fullName evidence="4">Deacetylase</fullName>
    </submittedName>
</protein>
<comment type="caution">
    <text evidence="4">The sequence shown here is derived from an EMBL/GenBank/DDBJ whole genome shotgun (WGS) entry which is preliminary data.</text>
</comment>
<name>A0A916Z1Y6_9BACL</name>
<feature type="site" description="Transition state stabilizer" evidence="3">
    <location>
        <position position="164"/>
    </location>
</feature>
<reference evidence="4" key="2">
    <citation type="submission" date="2020-09" db="EMBL/GenBank/DDBJ databases">
        <authorList>
            <person name="Sun Q."/>
            <person name="Zhou Y."/>
        </authorList>
    </citation>
    <scope>NUCLEOTIDE SEQUENCE</scope>
    <source>
        <strain evidence="4">CGMCC 1.15178</strain>
    </source>
</reference>
<dbReference type="PANTHER" id="PTHR42717">
    <property type="entry name" value="DIHYDROOROTASE-RELATED"/>
    <property type="match status" value="1"/>
</dbReference>
<dbReference type="Gene3D" id="2.30.40.10">
    <property type="entry name" value="Urease, subunit C, domain 1"/>
    <property type="match status" value="1"/>
</dbReference>
<dbReference type="PIRSF" id="PIRSF039004">
    <property type="entry name" value="ADE_EF_0837"/>
    <property type="match status" value="1"/>
</dbReference>
<dbReference type="GO" id="GO:0016810">
    <property type="term" value="F:hydrolase activity, acting on carbon-nitrogen (but not peptide) bonds"/>
    <property type="evidence" value="ECO:0007669"/>
    <property type="project" value="InterPro"/>
</dbReference>
<dbReference type="InterPro" id="IPR020043">
    <property type="entry name" value="Deacetylase_Atu3266-like"/>
</dbReference>
<evidence type="ECO:0000313" key="4">
    <source>
        <dbReference type="EMBL" id="GGD72201.1"/>
    </source>
</evidence>
<proteinExistence type="predicted"/>
<dbReference type="Gene3D" id="3.20.20.140">
    <property type="entry name" value="Metal-dependent hydrolases"/>
    <property type="match status" value="1"/>
</dbReference>
<accession>A0A916Z1Y6</accession>
<feature type="binding site" evidence="1">
    <location>
        <position position="277"/>
    </location>
    <ligand>
        <name>Zn(2+)</name>
        <dbReference type="ChEBI" id="CHEBI:29105"/>
        <label>1</label>
    </ligand>
</feature>
<dbReference type="GO" id="GO:0046872">
    <property type="term" value="F:metal ion binding"/>
    <property type="evidence" value="ECO:0007669"/>
    <property type="project" value="UniProtKB-KW"/>
</dbReference>
<keyword evidence="1" id="KW-0862">Zinc</keyword>
<feature type="binding site" evidence="1">
    <location>
        <position position="64"/>
    </location>
    <ligand>
        <name>Zn(2+)</name>
        <dbReference type="ChEBI" id="CHEBI:29105"/>
        <label>1</label>
    </ligand>
</feature>
<feature type="binding site" evidence="1">
    <location>
        <position position="66"/>
    </location>
    <ligand>
        <name>Zn(2+)</name>
        <dbReference type="ChEBI" id="CHEBI:29105"/>
        <label>1</label>
    </ligand>
</feature>
<organism evidence="4 5">
    <name type="scientific">Paenibacillus nasutitermitis</name>
    <dbReference type="NCBI Taxonomy" id="1652958"/>
    <lineage>
        <taxon>Bacteria</taxon>
        <taxon>Bacillati</taxon>
        <taxon>Bacillota</taxon>
        <taxon>Bacilli</taxon>
        <taxon>Bacillales</taxon>
        <taxon>Paenibacillaceae</taxon>
        <taxon>Paenibacillus</taxon>
    </lineage>
</organism>
<evidence type="ECO:0000256" key="3">
    <source>
        <dbReference type="PIRSR" id="PIRSR039004-3"/>
    </source>
</evidence>
<sequence length="384" mass="41544">MNGLLIRNAVLCGFHHRHDTGLTDILINEHGIVAQARQNLPLHTDLKIIDLNGALLSPGWIDMHTHVYYGVSNIGLHPDEIGPRTGVTALVDAGSAGEANFTGFREYIVAPRSYPIFSFINLGSIGLTYASEVSELDSLEKLNIDRLMACIASNPGTIKGIKLRASGVILRGLGIEIVKLAKRAAEEAQLPLMIHVGEPLPLLEDILPVLGKGDIVTHCYHGKRWGLFNHQGMIPQAEQAWDRGVLFDVGHGAASFSFDVAERAIALGRKPFSISTDLHARNVNGPVWDLATTMSKMLAVGLSLEEVIDCVSSHPAELLGLDTYRDGMIGRQARFTAFTLESEPVTMKDSQGVSRELNPVFRPCYAVIGSEAVPAVSRSSCPSS</sequence>
<keyword evidence="5" id="KW-1185">Reference proteome</keyword>
<dbReference type="GO" id="GO:0019213">
    <property type="term" value="F:deacetylase activity"/>
    <property type="evidence" value="ECO:0007669"/>
    <property type="project" value="InterPro"/>
</dbReference>
<dbReference type="SUPFAM" id="SSF51338">
    <property type="entry name" value="Composite domain of metallo-dependent hydrolases"/>
    <property type="match status" value="1"/>
</dbReference>
<evidence type="ECO:0000256" key="1">
    <source>
        <dbReference type="PIRSR" id="PIRSR039004-1"/>
    </source>
</evidence>